<gene>
    <name evidence="2" type="ORF">PXEA_LOCUS21229</name>
</gene>
<keyword evidence="1" id="KW-0812">Transmembrane</keyword>
<dbReference type="AlphaFoldDB" id="A0A3S5C0Q6"/>
<organism evidence="2 3">
    <name type="scientific">Protopolystoma xenopodis</name>
    <dbReference type="NCBI Taxonomy" id="117903"/>
    <lineage>
        <taxon>Eukaryota</taxon>
        <taxon>Metazoa</taxon>
        <taxon>Spiralia</taxon>
        <taxon>Lophotrochozoa</taxon>
        <taxon>Platyhelminthes</taxon>
        <taxon>Monogenea</taxon>
        <taxon>Polyopisthocotylea</taxon>
        <taxon>Polystomatidea</taxon>
        <taxon>Polystomatidae</taxon>
        <taxon>Protopolystoma</taxon>
    </lineage>
</organism>
<protein>
    <submittedName>
        <fullName evidence="2">Uncharacterized protein</fullName>
    </submittedName>
</protein>
<name>A0A3S5C0Q6_9PLAT</name>
<proteinExistence type="predicted"/>
<keyword evidence="1" id="KW-0472">Membrane</keyword>
<keyword evidence="3" id="KW-1185">Reference proteome</keyword>
<dbReference type="EMBL" id="CAAALY010089925">
    <property type="protein sequence ID" value="VEL27789.1"/>
    <property type="molecule type" value="Genomic_DNA"/>
</dbReference>
<accession>A0A3S5C0Q6</accession>
<evidence type="ECO:0000256" key="1">
    <source>
        <dbReference type="SAM" id="Phobius"/>
    </source>
</evidence>
<dbReference type="Proteomes" id="UP000784294">
    <property type="component" value="Unassembled WGS sequence"/>
</dbReference>
<evidence type="ECO:0000313" key="3">
    <source>
        <dbReference type="Proteomes" id="UP000784294"/>
    </source>
</evidence>
<reference evidence="2" key="1">
    <citation type="submission" date="2018-11" db="EMBL/GenBank/DDBJ databases">
        <authorList>
            <consortium name="Pathogen Informatics"/>
        </authorList>
    </citation>
    <scope>NUCLEOTIDE SEQUENCE</scope>
</reference>
<keyword evidence="1" id="KW-1133">Transmembrane helix</keyword>
<comment type="caution">
    <text evidence="2">The sequence shown here is derived from an EMBL/GenBank/DDBJ whole genome shotgun (WGS) entry which is preliminary data.</text>
</comment>
<sequence length="148" mass="16622">MHLQTTGEQGSRILLPPSIWRRLRQPRPGQDTASSHEVFDESRGATSIAAITINTTSSVEKPVADPPNLTSSTYEYTETGGVVESFGHVRYPTPLPRVVRRWISILECAVFFKQVIIPIYIPEVLKPLFYILVIILPLIKIVLVQVSR</sequence>
<feature type="transmembrane region" description="Helical" evidence="1">
    <location>
        <begin position="127"/>
        <end position="146"/>
    </location>
</feature>
<evidence type="ECO:0000313" key="2">
    <source>
        <dbReference type="EMBL" id="VEL27789.1"/>
    </source>
</evidence>